<protein>
    <submittedName>
        <fullName evidence="13">Putative lmgt2</fullName>
    </submittedName>
</protein>
<dbReference type="Proteomes" id="UP000037923">
    <property type="component" value="Unassembled WGS sequence"/>
</dbReference>
<dbReference type="GeneID" id="26900704"/>
<feature type="transmembrane region" description="Helical" evidence="9">
    <location>
        <begin position="310"/>
        <end position="331"/>
    </location>
</feature>
<accession>A0A0N0E084</accession>
<reference evidence="13 15" key="1">
    <citation type="submission" date="2015-07" db="EMBL/GenBank/DDBJ databases">
        <title>High-quality genome of monoxenous trypanosomatid Leptomonas pyrrhocoris.</title>
        <authorList>
            <person name="Flegontov P."/>
            <person name="Butenko A."/>
            <person name="Firsov S."/>
            <person name="Vlcek C."/>
            <person name="Logacheva M.D."/>
            <person name="Field M."/>
            <person name="Filatov D."/>
            <person name="Flegontova O."/>
            <person name="Gerasimov E."/>
            <person name="Jackson A.P."/>
            <person name="Kelly S."/>
            <person name="Opperdoes F."/>
            <person name="O'Reilly A."/>
            <person name="Votypka J."/>
            <person name="Yurchenko V."/>
            <person name="Lukes J."/>
        </authorList>
    </citation>
    <scope>NUCLEOTIDE SEQUENCE [LARGE SCALE GENOMIC DNA]</scope>
    <source>
        <strain evidence="13">H10</strain>
    </source>
</reference>
<dbReference type="GeneID" id="26900698"/>
<dbReference type="RefSeq" id="XP_015664594.1">
    <property type="nucleotide sequence ID" value="XM_015796586.1"/>
</dbReference>
<evidence type="ECO:0000259" key="10">
    <source>
        <dbReference type="PROSITE" id="PS50850"/>
    </source>
</evidence>
<feature type="transmembrane region" description="Helical" evidence="9">
    <location>
        <begin position="178"/>
        <end position="198"/>
    </location>
</feature>
<evidence type="ECO:0000256" key="5">
    <source>
        <dbReference type="ARBA" id="ARBA00022692"/>
    </source>
</evidence>
<sequence length="623" mass="67401">MADYSAREDVEAREMQQQGEESRPVRAAGIVQPISPEDEEALAMQKLAAEEPINSPPPESEADSLDGVSYVCGFFHWKVARHVVFLVLAGLGQGFPTGINGVFATFQTYSEQCSLYTTEKACAGVINQDCTWRNNACEWTVGMCSQFTREDCHNSGYMHCHYDYGGNVCVNQAGFTSLYSGIFACATMVVGIFLGPLAGDFLGFFHHRKAFMFGGFIFLLSAIMQHAGVATNEYWASTIGRFLAGAAQLFITVPTMVYVNQNAPDRYKQVLTSFFCVTMNLGTALAAIIGGGMVLGVSLGGKGGDLYGLFQGYLALSTAVGVITVLMGYFMEESPYWARESEDETGTQRDGEQATEEHDAKVLEGNEADLLKRVDEMEKKRGINVAEYSWGSMVARLLVGVVVAGVVQLTGITAFMNYAPTITGNVGFDPMVGNIVLNIWNVFSAACSLIILALTTNLRFVFLFGTAAASVACIVMGIVTMPGVVKSDGARNGVSIAAIAVYLLVFQSCIGCSFYPLSQEMFPLSFRPRGSSVMQTFQGVFAFIISVFFPIAKEGLSGGASGNQNKGVAIIYLFFAVIGLIGFVIVFSFLQPWTAEDERRYREKHNKGDAPNSVAQEPVASTK</sequence>
<keyword evidence="15" id="KW-1185">Reference proteome</keyword>
<comment type="similarity">
    <text evidence="2">Belongs to the major facilitator superfamily. Sugar transporter (TC 2.A.1.1) family.</text>
</comment>
<dbReference type="AlphaFoldDB" id="A0A0N0E084"/>
<dbReference type="GeneID" id="26900702"/>
<proteinExistence type="inferred from homology"/>
<keyword evidence="6 9" id="KW-1133">Transmembrane helix</keyword>
<evidence type="ECO:0000256" key="1">
    <source>
        <dbReference type="ARBA" id="ARBA00004141"/>
    </source>
</evidence>
<evidence type="ECO:0000313" key="13">
    <source>
        <dbReference type="EMBL" id="KPA86155.1"/>
    </source>
</evidence>
<evidence type="ECO:0000313" key="15">
    <source>
        <dbReference type="Proteomes" id="UP000037923"/>
    </source>
</evidence>
<evidence type="ECO:0000313" key="11">
    <source>
        <dbReference type="EMBL" id="KPA86151.1"/>
    </source>
</evidence>
<dbReference type="EMBL" id="LGTL01000001">
    <property type="protein sequence ID" value="KPA86153.1"/>
    <property type="molecule type" value="Genomic_DNA"/>
</dbReference>
<comment type="subcellular location">
    <subcellularLocation>
        <location evidence="1">Membrane</location>
        <topology evidence="1">Multi-pass membrane protein</topology>
    </subcellularLocation>
</comment>
<gene>
    <name evidence="11" type="ORF">ABB37_00400</name>
    <name evidence="12" type="ORF">ABB37_00402</name>
    <name evidence="13" type="ORF">ABB37_00404</name>
    <name evidence="14" type="ORF">ABB37_00406</name>
</gene>
<name>A0A0N0E084_LEPPY</name>
<dbReference type="VEuPathDB" id="TriTrypDB:LpyrH10_01_4040"/>
<dbReference type="VEuPathDB" id="TriTrypDB:LpyrH10_01_4000"/>
<dbReference type="EMBL" id="LGTL01000001">
    <property type="protein sequence ID" value="KPA86155.1"/>
    <property type="molecule type" value="Genomic_DNA"/>
</dbReference>
<dbReference type="RefSeq" id="XP_015664590.1">
    <property type="nucleotide sequence ID" value="XM_015796582.1"/>
</dbReference>
<evidence type="ECO:0000256" key="4">
    <source>
        <dbReference type="ARBA" id="ARBA00022597"/>
    </source>
</evidence>
<organism evidence="13 15">
    <name type="scientific">Leptomonas pyrrhocoris</name>
    <name type="common">Firebug parasite</name>
    <dbReference type="NCBI Taxonomy" id="157538"/>
    <lineage>
        <taxon>Eukaryota</taxon>
        <taxon>Discoba</taxon>
        <taxon>Euglenozoa</taxon>
        <taxon>Kinetoplastea</taxon>
        <taxon>Metakinetoplastina</taxon>
        <taxon>Trypanosomatida</taxon>
        <taxon>Trypanosomatidae</taxon>
        <taxon>Leishmaniinae</taxon>
        <taxon>Leptomonas</taxon>
    </lineage>
</organism>
<evidence type="ECO:0000256" key="3">
    <source>
        <dbReference type="ARBA" id="ARBA00022448"/>
    </source>
</evidence>
<feature type="domain" description="Major facilitator superfamily (MFS) profile" evidence="10">
    <location>
        <begin position="82"/>
        <end position="594"/>
    </location>
</feature>
<dbReference type="VEuPathDB" id="TriTrypDB:LpyrH10_01_4060"/>
<dbReference type="GO" id="GO:0016020">
    <property type="term" value="C:membrane"/>
    <property type="evidence" value="ECO:0007669"/>
    <property type="project" value="UniProtKB-SubCell"/>
</dbReference>
<evidence type="ECO:0000256" key="9">
    <source>
        <dbReference type="SAM" id="Phobius"/>
    </source>
</evidence>
<evidence type="ECO:0000313" key="14">
    <source>
        <dbReference type="EMBL" id="KPA86157.1"/>
    </source>
</evidence>
<keyword evidence="3" id="KW-0813">Transport</keyword>
<dbReference type="EMBL" id="LGTL01000001">
    <property type="protein sequence ID" value="KPA86157.1"/>
    <property type="molecule type" value="Genomic_DNA"/>
</dbReference>
<dbReference type="InterPro" id="IPR005828">
    <property type="entry name" value="MFS_sugar_transport-like"/>
</dbReference>
<feature type="transmembrane region" description="Helical" evidence="9">
    <location>
        <begin position="461"/>
        <end position="484"/>
    </location>
</feature>
<dbReference type="RefSeq" id="XP_015664592.1">
    <property type="nucleotide sequence ID" value="XM_015796584.1"/>
</dbReference>
<dbReference type="InterPro" id="IPR045263">
    <property type="entry name" value="GLUT"/>
</dbReference>
<keyword evidence="5 9" id="KW-0812">Transmembrane</keyword>
<feature type="transmembrane region" description="Helical" evidence="9">
    <location>
        <begin position="431"/>
        <end position="454"/>
    </location>
</feature>
<dbReference type="EMBL" id="LGTL01000001">
    <property type="protein sequence ID" value="KPA86151.1"/>
    <property type="molecule type" value="Genomic_DNA"/>
</dbReference>
<dbReference type="PANTHER" id="PTHR23503:SF8">
    <property type="entry name" value="FACILITATED GLUCOSE TRANSPORTER PROTEIN 1"/>
    <property type="match status" value="1"/>
</dbReference>
<keyword evidence="7 9" id="KW-0472">Membrane</keyword>
<evidence type="ECO:0000313" key="12">
    <source>
        <dbReference type="EMBL" id="KPA86153.1"/>
    </source>
</evidence>
<evidence type="ECO:0000256" key="6">
    <source>
        <dbReference type="ARBA" id="ARBA00022989"/>
    </source>
</evidence>
<dbReference type="GeneID" id="26900700"/>
<comment type="caution">
    <text evidence="13">The sequence shown here is derived from an EMBL/GenBank/DDBJ whole genome shotgun (WGS) entry which is preliminary data.</text>
</comment>
<feature type="region of interest" description="Disordered" evidence="8">
    <location>
        <begin position="601"/>
        <end position="623"/>
    </location>
</feature>
<dbReference type="GO" id="GO:0015149">
    <property type="term" value="F:hexose transmembrane transporter activity"/>
    <property type="evidence" value="ECO:0007669"/>
    <property type="project" value="TreeGrafter"/>
</dbReference>
<dbReference type="PANTHER" id="PTHR23503">
    <property type="entry name" value="SOLUTE CARRIER FAMILY 2"/>
    <property type="match status" value="1"/>
</dbReference>
<evidence type="ECO:0000256" key="7">
    <source>
        <dbReference type="ARBA" id="ARBA00023136"/>
    </source>
</evidence>
<feature type="transmembrane region" description="Helical" evidence="9">
    <location>
        <begin position="530"/>
        <end position="549"/>
    </location>
</feature>
<dbReference type="InterPro" id="IPR020846">
    <property type="entry name" value="MFS_dom"/>
</dbReference>
<dbReference type="RefSeq" id="XP_015664596.1">
    <property type="nucleotide sequence ID" value="XM_015796588.1"/>
</dbReference>
<dbReference type="VEuPathDB" id="TriTrypDB:LpyrH10_01_4020"/>
<dbReference type="PROSITE" id="PS50850">
    <property type="entry name" value="MFS"/>
    <property type="match status" value="1"/>
</dbReference>
<dbReference type="SUPFAM" id="SSF103473">
    <property type="entry name" value="MFS general substrate transporter"/>
    <property type="match status" value="1"/>
</dbReference>
<evidence type="ECO:0000256" key="2">
    <source>
        <dbReference type="ARBA" id="ARBA00010992"/>
    </source>
</evidence>
<dbReference type="Pfam" id="PF00083">
    <property type="entry name" value="Sugar_tr"/>
    <property type="match status" value="1"/>
</dbReference>
<feature type="transmembrane region" description="Helical" evidence="9">
    <location>
        <begin position="397"/>
        <end position="419"/>
    </location>
</feature>
<feature type="region of interest" description="Disordered" evidence="8">
    <location>
        <begin position="1"/>
        <end position="61"/>
    </location>
</feature>
<feature type="transmembrane region" description="Helical" evidence="9">
    <location>
        <begin position="210"/>
        <end position="227"/>
    </location>
</feature>
<feature type="transmembrane region" description="Helical" evidence="9">
    <location>
        <begin position="271"/>
        <end position="298"/>
    </location>
</feature>
<keyword evidence="4" id="KW-0762">Sugar transport</keyword>
<feature type="transmembrane region" description="Helical" evidence="9">
    <location>
        <begin position="496"/>
        <end position="518"/>
    </location>
</feature>
<evidence type="ECO:0000256" key="8">
    <source>
        <dbReference type="SAM" id="MobiDB-lite"/>
    </source>
</evidence>
<feature type="compositionally biased region" description="Polar residues" evidence="8">
    <location>
        <begin position="613"/>
        <end position="623"/>
    </location>
</feature>
<dbReference type="OrthoDB" id="4142200at2759"/>
<feature type="transmembrane region" description="Helical" evidence="9">
    <location>
        <begin position="569"/>
        <end position="590"/>
    </location>
</feature>
<feature type="transmembrane region" description="Helical" evidence="9">
    <location>
        <begin position="239"/>
        <end position="259"/>
    </location>
</feature>
<dbReference type="Gene3D" id="1.20.1250.20">
    <property type="entry name" value="MFS general substrate transporter like domains"/>
    <property type="match status" value="1"/>
</dbReference>
<feature type="compositionally biased region" description="Basic and acidic residues" evidence="8">
    <location>
        <begin position="1"/>
        <end position="24"/>
    </location>
</feature>
<dbReference type="InterPro" id="IPR036259">
    <property type="entry name" value="MFS_trans_sf"/>
</dbReference>